<comment type="caution">
    <text evidence="1">The sequence shown here is derived from an EMBL/GenBank/DDBJ whole genome shotgun (WGS) entry which is preliminary data.</text>
</comment>
<dbReference type="Pfam" id="PF11215">
    <property type="entry name" value="DUF3010"/>
    <property type="match status" value="1"/>
</dbReference>
<reference evidence="1" key="1">
    <citation type="submission" date="2020-12" db="EMBL/GenBank/DDBJ databases">
        <title>Antibiotic resistance and phylogeny of Pseudomonas spp. isolated over three decades from chicken meat in the Norwegian food chain.</title>
        <authorList>
            <person name="Moen B."/>
        </authorList>
    </citation>
    <scope>NUCLEOTIDE SEQUENCE</scope>
    <source>
        <strain evidence="1">MF6762</strain>
    </source>
</reference>
<dbReference type="EMBL" id="JAEKCZ010000006">
    <property type="protein sequence ID" value="MBJ2256550.1"/>
    <property type="molecule type" value="Genomic_DNA"/>
</dbReference>
<evidence type="ECO:0000313" key="2">
    <source>
        <dbReference type="Proteomes" id="UP000658390"/>
    </source>
</evidence>
<organism evidence="1 2">
    <name type="scientific">Pseudomonas psychrophila</name>
    <dbReference type="NCBI Taxonomy" id="122355"/>
    <lineage>
        <taxon>Bacteria</taxon>
        <taxon>Pseudomonadati</taxon>
        <taxon>Pseudomonadota</taxon>
        <taxon>Gammaproteobacteria</taxon>
        <taxon>Pseudomonadales</taxon>
        <taxon>Pseudomonadaceae</taxon>
        <taxon>Pseudomonas</taxon>
    </lineage>
</organism>
<name>A0A8I1FT33_9PSED</name>
<dbReference type="Proteomes" id="UP000658390">
    <property type="component" value="Unassembled WGS sequence"/>
</dbReference>
<evidence type="ECO:0000313" key="1">
    <source>
        <dbReference type="EMBL" id="MBJ2256550.1"/>
    </source>
</evidence>
<protein>
    <submittedName>
        <fullName evidence="1">DUF3010 family protein</fullName>
    </submittedName>
</protein>
<gene>
    <name evidence="1" type="ORF">JFT45_08495</name>
</gene>
<accession>A0A8I1FT33</accession>
<sequence>MTICGIEIKGSEAIFALANQDLEHVANATKKIALDDDEDASSVKAFAAQISAFVKVNTITRIVIKKRSKKGEFAGGPITFKIEGLIQLLDDCEVQLLSPQTLNAQYKKHAFDLPASLNKYQHEAFKAACAALLKK</sequence>
<dbReference type="InterPro" id="IPR021378">
    <property type="entry name" value="DUF3010"/>
</dbReference>
<proteinExistence type="predicted"/>
<dbReference type="AlphaFoldDB" id="A0A8I1FT33"/>
<dbReference type="RefSeq" id="WP_198821602.1">
    <property type="nucleotide sequence ID" value="NZ_JAEKCZ010000006.1"/>
</dbReference>